<organism evidence="2 3">
    <name type="scientific">Protopolystoma xenopodis</name>
    <dbReference type="NCBI Taxonomy" id="117903"/>
    <lineage>
        <taxon>Eukaryota</taxon>
        <taxon>Metazoa</taxon>
        <taxon>Spiralia</taxon>
        <taxon>Lophotrochozoa</taxon>
        <taxon>Platyhelminthes</taxon>
        <taxon>Monogenea</taxon>
        <taxon>Polyopisthocotylea</taxon>
        <taxon>Polystomatidea</taxon>
        <taxon>Polystomatidae</taxon>
        <taxon>Protopolystoma</taxon>
    </lineage>
</organism>
<proteinExistence type="predicted"/>
<dbReference type="GO" id="GO:0010468">
    <property type="term" value="P:regulation of gene expression"/>
    <property type="evidence" value="ECO:0007669"/>
    <property type="project" value="TreeGrafter"/>
</dbReference>
<protein>
    <submittedName>
        <fullName evidence="2">Uncharacterized protein</fullName>
    </submittedName>
</protein>
<gene>
    <name evidence="2" type="ORF">PXEA_LOCUS14719</name>
</gene>
<dbReference type="AlphaFoldDB" id="A0A448WVI5"/>
<comment type="caution">
    <text evidence="2">The sequence shown here is derived from an EMBL/GenBank/DDBJ whole genome shotgun (WGS) entry which is preliminary data.</text>
</comment>
<dbReference type="GO" id="GO:1990837">
    <property type="term" value="F:sequence-specific double-stranded DNA binding"/>
    <property type="evidence" value="ECO:0007669"/>
    <property type="project" value="TreeGrafter"/>
</dbReference>
<evidence type="ECO:0000313" key="3">
    <source>
        <dbReference type="Proteomes" id="UP000784294"/>
    </source>
</evidence>
<dbReference type="PANTHER" id="PTHR46799:SF2">
    <property type="entry name" value="HOMEOBOX DOMAIN-CONTAINING PROTEIN"/>
    <property type="match status" value="1"/>
</dbReference>
<feature type="compositionally biased region" description="Polar residues" evidence="1">
    <location>
        <begin position="81"/>
        <end position="90"/>
    </location>
</feature>
<reference evidence="2" key="1">
    <citation type="submission" date="2018-11" db="EMBL/GenBank/DDBJ databases">
        <authorList>
            <consortium name="Pathogen Informatics"/>
        </authorList>
    </citation>
    <scope>NUCLEOTIDE SEQUENCE</scope>
</reference>
<dbReference type="OrthoDB" id="6159439at2759"/>
<name>A0A448WVI5_9PLAT</name>
<dbReference type="PANTHER" id="PTHR46799">
    <property type="entry name" value="HOMEOBOX PROTEIN UNC-4 HOMOLOG"/>
    <property type="match status" value="1"/>
</dbReference>
<feature type="compositionally biased region" description="Low complexity" evidence="1">
    <location>
        <begin position="99"/>
        <end position="110"/>
    </location>
</feature>
<evidence type="ECO:0000313" key="2">
    <source>
        <dbReference type="EMBL" id="VEL21279.1"/>
    </source>
</evidence>
<feature type="region of interest" description="Disordered" evidence="1">
    <location>
        <begin position="65"/>
        <end position="110"/>
    </location>
</feature>
<sequence>MRLYLADSSIINHFVCFVSPGPGRPAHNAQPLTCSGDPIDPNELALREALRAEKRRQKLEERQFRLESKRCRQQQSSSCQHNRCPSTQLSQHQHHHQQEQQQEQKQQQQQPHLLAFQYHSQQYPPSHALSEGPPLSFDGQADLFSHFRVPAHLAYQAKPAHCHTTHQMLSPQARQPITGQILPQLSSSCSPPPISAGLHRFGSQEGVNNPGIPCTGYLDPSQMIATPATPDSEFVDLHPQVGQSPLPPLIYTNVYIHIYLFIQNVRNKMVWSQSPFDSKLRPTKSP</sequence>
<dbReference type="Proteomes" id="UP000784294">
    <property type="component" value="Unassembled WGS sequence"/>
</dbReference>
<keyword evidence="3" id="KW-1185">Reference proteome</keyword>
<accession>A0A448WVI5</accession>
<dbReference type="EMBL" id="CAAALY010050510">
    <property type="protein sequence ID" value="VEL21279.1"/>
    <property type="molecule type" value="Genomic_DNA"/>
</dbReference>
<evidence type="ECO:0000256" key="1">
    <source>
        <dbReference type="SAM" id="MobiDB-lite"/>
    </source>
</evidence>